<proteinExistence type="predicted"/>
<protein>
    <submittedName>
        <fullName evidence="2">Uncharacterized protein</fullName>
    </submittedName>
</protein>
<sequence>MTAKDLLNKVLDYNYLWSMPERKNSKPAKIRLSQIEVLQDALGLSKKYVNPLIQIKYSFAGEKQKLNRAKQLNKLTNLEYLLQGEFLFDREKDENLELQKKIITTITSLYPDMEKYINFRSIDIHWLFNDLINFRQEVYRLTYPNEGMLEGFSAGLHYSFFLKANLKKIIKDNLPEIDETLWLILDPAKKVLNKAEINYPEADLEHIDSAWSMENY</sequence>
<reference evidence="4" key="2">
    <citation type="journal article" date="2019" name="Int. J. Syst. Evol. Microbiol.">
        <title>The Global Catalogue of Microorganisms (GCM) 10K type strain sequencing project: providing services to taxonomists for standard genome sequencing and annotation.</title>
        <authorList>
            <consortium name="The Broad Institute Genomics Platform"/>
            <consortium name="The Broad Institute Genome Sequencing Center for Infectious Disease"/>
            <person name="Wu L."/>
            <person name="Ma J."/>
        </authorList>
    </citation>
    <scope>NUCLEOTIDE SEQUENCE [LARGE SCALE GENOMIC DNA]</scope>
    <source>
        <strain evidence="4">CGMCC 1.15287</strain>
    </source>
</reference>
<evidence type="ECO:0000313" key="1">
    <source>
        <dbReference type="EMBL" id="GGG99803.1"/>
    </source>
</evidence>
<evidence type="ECO:0000313" key="2">
    <source>
        <dbReference type="EMBL" id="MBB4106152.1"/>
    </source>
</evidence>
<reference evidence="1" key="4">
    <citation type="submission" date="2024-05" db="EMBL/GenBank/DDBJ databases">
        <authorList>
            <person name="Sun Q."/>
            <person name="Zhou Y."/>
        </authorList>
    </citation>
    <scope>NUCLEOTIDE SEQUENCE</scope>
    <source>
        <strain evidence="1">CGMCC 1.15287</strain>
    </source>
</reference>
<dbReference type="Proteomes" id="UP000642938">
    <property type="component" value="Unassembled WGS sequence"/>
</dbReference>
<organism evidence="2 3">
    <name type="scientific">Pedobacter zeae</name>
    <dbReference type="NCBI Taxonomy" id="1737356"/>
    <lineage>
        <taxon>Bacteria</taxon>
        <taxon>Pseudomonadati</taxon>
        <taxon>Bacteroidota</taxon>
        <taxon>Sphingobacteriia</taxon>
        <taxon>Sphingobacteriales</taxon>
        <taxon>Sphingobacteriaceae</taxon>
        <taxon>Pedobacter</taxon>
    </lineage>
</organism>
<dbReference type="EMBL" id="JACIEF010000001">
    <property type="protein sequence ID" value="MBB4106152.1"/>
    <property type="molecule type" value="Genomic_DNA"/>
</dbReference>
<keyword evidence="4" id="KW-1185">Reference proteome</keyword>
<reference evidence="2 3" key="3">
    <citation type="submission" date="2020-08" db="EMBL/GenBank/DDBJ databases">
        <title>Genomic Encyclopedia of Type Strains, Phase IV (KMG-IV): sequencing the most valuable type-strain genomes for metagenomic binning, comparative biology and taxonomic classification.</title>
        <authorList>
            <person name="Goeker M."/>
        </authorList>
    </citation>
    <scope>NUCLEOTIDE SEQUENCE [LARGE SCALE GENOMIC DNA]</scope>
    <source>
        <strain evidence="2 3">DSM 100774</strain>
    </source>
</reference>
<dbReference type="RefSeq" id="WP_183759448.1">
    <property type="nucleotide sequence ID" value="NZ_BMHZ01000002.1"/>
</dbReference>
<dbReference type="EMBL" id="BMHZ01000002">
    <property type="protein sequence ID" value="GGG99803.1"/>
    <property type="molecule type" value="Genomic_DNA"/>
</dbReference>
<evidence type="ECO:0000313" key="4">
    <source>
        <dbReference type="Proteomes" id="UP000642938"/>
    </source>
</evidence>
<dbReference type="Proteomes" id="UP000532273">
    <property type="component" value="Unassembled WGS sequence"/>
</dbReference>
<name>A0A7W6K6Q3_9SPHI</name>
<reference evidence="1" key="1">
    <citation type="journal article" date="2014" name="Int. J. Syst. Evol. Microbiol.">
        <title>Complete genome of a new Firmicutes species belonging to the dominant human colonic microbiota ('Ruminococcus bicirculans') reveals two chromosomes and a selective capacity to utilize plant glucans.</title>
        <authorList>
            <consortium name="NISC Comparative Sequencing Program"/>
            <person name="Wegmann U."/>
            <person name="Louis P."/>
            <person name="Goesmann A."/>
            <person name="Henrissat B."/>
            <person name="Duncan S.H."/>
            <person name="Flint H.J."/>
        </authorList>
    </citation>
    <scope>NUCLEOTIDE SEQUENCE</scope>
    <source>
        <strain evidence="1">CGMCC 1.15287</strain>
    </source>
</reference>
<evidence type="ECO:0000313" key="3">
    <source>
        <dbReference type="Proteomes" id="UP000532273"/>
    </source>
</evidence>
<accession>A0A7W6K6Q3</accession>
<comment type="caution">
    <text evidence="2">The sequence shown here is derived from an EMBL/GenBank/DDBJ whole genome shotgun (WGS) entry which is preliminary data.</text>
</comment>
<gene>
    <name evidence="1" type="ORF">GCM10007422_12820</name>
    <name evidence="2" type="ORF">GGQ60_000112</name>
</gene>
<dbReference type="AlphaFoldDB" id="A0A7W6K6Q3"/>